<reference evidence="3 4" key="1">
    <citation type="journal article" date="2019" name="Genome Biol. Evol.">
        <title>Insights into the evolution of the New World diploid cottons (Gossypium, subgenus Houzingenia) based on genome sequencing.</title>
        <authorList>
            <person name="Grover C.E."/>
            <person name="Arick M.A. 2nd"/>
            <person name="Thrash A."/>
            <person name="Conover J.L."/>
            <person name="Sanders W.S."/>
            <person name="Peterson D.G."/>
            <person name="Frelichowski J.E."/>
            <person name="Scheffler J.A."/>
            <person name="Scheffler B.E."/>
            <person name="Wendel J.F."/>
        </authorList>
    </citation>
    <scope>NUCLEOTIDE SEQUENCE [LARGE SCALE GENOMIC DNA]</scope>
    <source>
        <strain evidence="3">185</strain>
        <tissue evidence="3">Leaf</tissue>
    </source>
</reference>
<evidence type="ECO:0000313" key="3">
    <source>
        <dbReference type="EMBL" id="MBA0686063.1"/>
    </source>
</evidence>
<protein>
    <recommendedName>
        <fullName evidence="5">Reverse transcriptase zinc-binding domain-containing protein</fullName>
    </recommendedName>
</protein>
<dbReference type="Pfam" id="PF13966">
    <property type="entry name" value="zf-RVT"/>
    <property type="match status" value="1"/>
</dbReference>
<dbReference type="GO" id="GO:0003676">
    <property type="term" value="F:nucleic acid binding"/>
    <property type="evidence" value="ECO:0007669"/>
    <property type="project" value="InterPro"/>
</dbReference>
<proteinExistence type="predicted"/>
<evidence type="ECO:0000313" key="4">
    <source>
        <dbReference type="Proteomes" id="UP000593577"/>
    </source>
</evidence>
<evidence type="ECO:0000259" key="1">
    <source>
        <dbReference type="Pfam" id="PF13456"/>
    </source>
</evidence>
<dbReference type="AlphaFoldDB" id="A0A7J8XFM6"/>
<dbReference type="Proteomes" id="UP000593577">
    <property type="component" value="Unassembled WGS sequence"/>
</dbReference>
<dbReference type="InterPro" id="IPR026960">
    <property type="entry name" value="RVT-Znf"/>
</dbReference>
<gene>
    <name evidence="3" type="ORF">Goari_013684</name>
</gene>
<evidence type="ECO:0008006" key="5">
    <source>
        <dbReference type="Google" id="ProtNLM"/>
    </source>
</evidence>
<dbReference type="InterPro" id="IPR002156">
    <property type="entry name" value="RNaseH_domain"/>
</dbReference>
<name>A0A7J8XFM6_GOSAI</name>
<feature type="non-terminal residue" evidence="3">
    <location>
        <position position="1"/>
    </location>
</feature>
<dbReference type="EMBL" id="JABFAA010000007">
    <property type="protein sequence ID" value="MBA0686063.1"/>
    <property type="molecule type" value="Genomic_DNA"/>
</dbReference>
<keyword evidence="4" id="KW-1185">Reference proteome</keyword>
<organism evidence="3 4">
    <name type="scientific">Gossypium aridum</name>
    <name type="common">American cotton</name>
    <name type="synonym">Erioxylum aridum</name>
    <dbReference type="NCBI Taxonomy" id="34290"/>
    <lineage>
        <taxon>Eukaryota</taxon>
        <taxon>Viridiplantae</taxon>
        <taxon>Streptophyta</taxon>
        <taxon>Embryophyta</taxon>
        <taxon>Tracheophyta</taxon>
        <taxon>Spermatophyta</taxon>
        <taxon>Magnoliopsida</taxon>
        <taxon>eudicotyledons</taxon>
        <taxon>Gunneridae</taxon>
        <taxon>Pentapetalae</taxon>
        <taxon>rosids</taxon>
        <taxon>malvids</taxon>
        <taxon>Malvales</taxon>
        <taxon>Malvaceae</taxon>
        <taxon>Malvoideae</taxon>
        <taxon>Gossypium</taxon>
    </lineage>
</organism>
<feature type="domain" description="RNase H type-1" evidence="1">
    <location>
        <begin position="169"/>
        <end position="268"/>
    </location>
</feature>
<dbReference type="GO" id="GO:0004523">
    <property type="term" value="F:RNA-DNA hybrid ribonuclease activity"/>
    <property type="evidence" value="ECO:0007669"/>
    <property type="project" value="InterPro"/>
</dbReference>
<accession>A0A7J8XFM6</accession>
<comment type="caution">
    <text evidence="3">The sequence shown here is derived from an EMBL/GenBank/DDBJ whole genome shotgun (WGS) entry which is preliminary data.</text>
</comment>
<sequence>PYNEHRVWRGEASAECYVRSGYKLLVQGLTNLNASYNQNKKENLYKKIWLLNQPPKIKIITWRIVCNFLPTFNNLRHKRLIGTTVCPRCKEETETTKHVMHDYRITKENLQNQCRVFVCALWAIWMDIKKWVHESEKKDGLVIENFIKNYLKELDNLSNKLPERREVTENQEKRSCSSIVIRDSRGYVIDSKIVINENILLAFATKALACIQAIWMDLDLGIRVMEVEEDLLTVVKKAQMDEEDRSAILAYIKDAKSLSKEFHTCIFHACI</sequence>
<evidence type="ECO:0000259" key="2">
    <source>
        <dbReference type="Pfam" id="PF13966"/>
    </source>
</evidence>
<feature type="domain" description="Reverse transcriptase zinc-binding" evidence="2">
    <location>
        <begin position="37"/>
        <end position="102"/>
    </location>
</feature>
<dbReference type="Pfam" id="PF13456">
    <property type="entry name" value="RVT_3"/>
    <property type="match status" value="1"/>
</dbReference>